<dbReference type="InterPro" id="IPR006102">
    <property type="entry name" value="Ig-like_GH2"/>
</dbReference>
<dbReference type="SUPFAM" id="SSF49785">
    <property type="entry name" value="Galactose-binding domain-like"/>
    <property type="match status" value="1"/>
</dbReference>
<evidence type="ECO:0000256" key="4">
    <source>
        <dbReference type="ARBA" id="ARBA00022801"/>
    </source>
</evidence>
<evidence type="ECO:0000259" key="6">
    <source>
        <dbReference type="Pfam" id="PF00703"/>
    </source>
</evidence>
<feature type="domain" description="Beta-mannosidase-like galactose-binding" evidence="7">
    <location>
        <begin position="27"/>
        <end position="181"/>
    </location>
</feature>
<reference evidence="9" key="1">
    <citation type="journal article" date="2019" name="Int. J. Syst. Evol. Microbiol.">
        <title>The Global Catalogue of Microorganisms (GCM) 10K type strain sequencing project: providing services to taxonomists for standard genome sequencing and annotation.</title>
        <authorList>
            <consortium name="The Broad Institute Genomics Platform"/>
            <consortium name="The Broad Institute Genome Sequencing Center for Infectious Disease"/>
            <person name="Wu L."/>
            <person name="Ma J."/>
        </authorList>
    </citation>
    <scope>NUCLEOTIDE SEQUENCE [LARGE SCALE GENOMIC DNA]</scope>
    <source>
        <strain evidence="9">JCM 18537</strain>
    </source>
</reference>
<dbReference type="RefSeq" id="WP_345438806.1">
    <property type="nucleotide sequence ID" value="NZ_BAABKO010000003.1"/>
</dbReference>
<evidence type="ECO:0000256" key="3">
    <source>
        <dbReference type="ARBA" id="ARBA00012754"/>
    </source>
</evidence>
<evidence type="ECO:0000313" key="9">
    <source>
        <dbReference type="Proteomes" id="UP001501645"/>
    </source>
</evidence>
<evidence type="ECO:0000256" key="1">
    <source>
        <dbReference type="ARBA" id="ARBA00000829"/>
    </source>
</evidence>
<keyword evidence="5" id="KW-0326">Glycosidase</keyword>
<dbReference type="InterPro" id="IPR036156">
    <property type="entry name" value="Beta-gal/glucu_dom_sf"/>
</dbReference>
<dbReference type="InterPro" id="IPR013783">
    <property type="entry name" value="Ig-like_fold"/>
</dbReference>
<dbReference type="Gene3D" id="2.60.120.260">
    <property type="entry name" value="Galactose-binding domain-like"/>
    <property type="match status" value="1"/>
</dbReference>
<sequence>MTVIPLTDDWTVTAITGPAPEGVRGRGIPAVVPGTVHLDLLRAGLIDEPFDGANEDAQQWIGDVDWRFETTFRWTPDGSERQQLVAEGLDTLATVVLNGVEIGRTENQHRSYRFDIGAALVDGENALRIDIAAPVPAAHARSEEHGARPHVNHHPYNALRKMASSFGWDWGIDVAGAGIWKPIRVESWSTARIASVRPLVDVDGTTGVLDAHVEIERGDGVEAAALRVEVEIAGTTADVEVPAGRSAARVRVDVADAELWWPRGHGAQPLYDVAVRLPGLDEWHGRVGFRTVHVDVAPDEQGSPFAVHVNGRLIQIRGANWIPDHAFTTEVGRDRYARRIADATEANMNLLRVWGGGIYESDDFYDLCDEQGVLVWQDFLLACAAYAEEEWLAREIEAEAREAITRLSPHPSLVIWNGNNENIVGYADWGWRHRLEGRTWGEGYYFRLFPRLVAELDGTRFYSPGSPYSFSRFLSPNLDTYGTVHIWDVWNTKDYAAYREWTPRFVAEFGFQGPPAWTTLTEAVHDAPLEPHGHEMLVHQKAHEGNVKLERGYGPHLPAPATIDDWHWATQLNQAAAVRFGIAHFRSLAPYNTGTIVWQLNDDWPVISWAAVDFAERRKPLWYALKAVYEPRLVTVQPRDGALAAVLLDDADEPWSGDLVVRRLSLAGEVRARVRLAAEVAARGATTVPLPEEVASGGAGEVLVVEAPGFARAVHDFAEVVDQPLDARPLEVEAERADGTVRVRVRARAYARDVFLLADRGHPAAVVDSGLVTLLPGEEHVFTVSGVPDDVAPDVFADALVLRHAGDLRS</sequence>
<evidence type="ECO:0000256" key="5">
    <source>
        <dbReference type="ARBA" id="ARBA00023295"/>
    </source>
</evidence>
<comment type="caution">
    <text evidence="8">The sequence shown here is derived from an EMBL/GenBank/DDBJ whole genome shotgun (WGS) entry which is preliminary data.</text>
</comment>
<accession>A0ABP9A8E6</accession>
<keyword evidence="4 8" id="KW-0378">Hydrolase</keyword>
<comment type="catalytic activity">
    <reaction evidence="1">
        <text>Hydrolysis of terminal, non-reducing beta-D-mannose residues in beta-D-mannosides.</text>
        <dbReference type="EC" id="3.2.1.25"/>
    </reaction>
</comment>
<dbReference type="PANTHER" id="PTHR43730:SF1">
    <property type="entry name" value="BETA-MANNOSIDASE"/>
    <property type="match status" value="1"/>
</dbReference>
<gene>
    <name evidence="8" type="ORF">GCM10023351_20580</name>
</gene>
<dbReference type="GO" id="GO:0016787">
    <property type="term" value="F:hydrolase activity"/>
    <property type="evidence" value="ECO:0007669"/>
    <property type="project" value="UniProtKB-KW"/>
</dbReference>
<evidence type="ECO:0000313" key="8">
    <source>
        <dbReference type="EMBL" id="GAA4775897.1"/>
    </source>
</evidence>
<protein>
    <recommendedName>
        <fullName evidence="3">beta-mannosidase</fullName>
        <ecNumber evidence="3">3.2.1.25</ecNumber>
    </recommendedName>
</protein>
<dbReference type="InterPro" id="IPR017853">
    <property type="entry name" value="GH"/>
</dbReference>
<evidence type="ECO:0000256" key="2">
    <source>
        <dbReference type="ARBA" id="ARBA00007401"/>
    </source>
</evidence>
<dbReference type="InterPro" id="IPR050887">
    <property type="entry name" value="Beta-mannosidase_GH2"/>
</dbReference>
<dbReference type="Pfam" id="PF00703">
    <property type="entry name" value="Glyco_hydro_2"/>
    <property type="match status" value="1"/>
</dbReference>
<dbReference type="Proteomes" id="UP001501645">
    <property type="component" value="Unassembled WGS sequence"/>
</dbReference>
<dbReference type="EMBL" id="BAABKO010000003">
    <property type="protein sequence ID" value="GAA4775897.1"/>
    <property type="molecule type" value="Genomic_DNA"/>
</dbReference>
<dbReference type="PANTHER" id="PTHR43730">
    <property type="entry name" value="BETA-MANNOSIDASE"/>
    <property type="match status" value="1"/>
</dbReference>
<dbReference type="InterPro" id="IPR054593">
    <property type="entry name" value="Beta-mannosidase-like_N2"/>
</dbReference>
<dbReference type="SUPFAM" id="SSF51445">
    <property type="entry name" value="(Trans)glycosidases"/>
    <property type="match status" value="1"/>
</dbReference>
<dbReference type="EC" id="3.2.1.25" evidence="3"/>
<dbReference type="Pfam" id="PF22666">
    <property type="entry name" value="Glyco_hydro_2_N2"/>
    <property type="match status" value="1"/>
</dbReference>
<dbReference type="Gene3D" id="3.20.20.80">
    <property type="entry name" value="Glycosidases"/>
    <property type="match status" value="1"/>
</dbReference>
<comment type="similarity">
    <text evidence="2">Belongs to the glycosyl hydrolase 2 family.</text>
</comment>
<organism evidence="8 9">
    <name type="scientific">Microbacterium gilvum</name>
    <dbReference type="NCBI Taxonomy" id="1336204"/>
    <lineage>
        <taxon>Bacteria</taxon>
        <taxon>Bacillati</taxon>
        <taxon>Actinomycetota</taxon>
        <taxon>Actinomycetes</taxon>
        <taxon>Micrococcales</taxon>
        <taxon>Microbacteriaceae</taxon>
        <taxon>Microbacterium</taxon>
    </lineage>
</organism>
<feature type="domain" description="Glycoside hydrolase family 2 immunoglobulin-like beta-sandwich" evidence="6">
    <location>
        <begin position="197"/>
        <end position="290"/>
    </location>
</feature>
<evidence type="ECO:0000259" key="7">
    <source>
        <dbReference type="Pfam" id="PF22666"/>
    </source>
</evidence>
<dbReference type="SUPFAM" id="SSF49303">
    <property type="entry name" value="beta-Galactosidase/glucuronidase domain"/>
    <property type="match status" value="1"/>
</dbReference>
<dbReference type="Gene3D" id="2.60.40.10">
    <property type="entry name" value="Immunoglobulins"/>
    <property type="match status" value="1"/>
</dbReference>
<keyword evidence="9" id="KW-1185">Reference proteome</keyword>
<dbReference type="InterPro" id="IPR008979">
    <property type="entry name" value="Galactose-bd-like_sf"/>
</dbReference>
<name>A0ABP9A8E6_9MICO</name>
<proteinExistence type="inferred from homology"/>